<dbReference type="Pfam" id="PF00067">
    <property type="entry name" value="p450"/>
    <property type="match status" value="1"/>
</dbReference>
<evidence type="ECO:0000313" key="8">
    <source>
        <dbReference type="EMBL" id="CAD7640113.1"/>
    </source>
</evidence>
<dbReference type="InterPro" id="IPR002401">
    <property type="entry name" value="Cyt_P450_E_grp-I"/>
</dbReference>
<dbReference type="OrthoDB" id="6531954at2759"/>
<keyword evidence="5" id="KW-0408">Iron</keyword>
<dbReference type="InterPro" id="IPR050705">
    <property type="entry name" value="Cytochrome_P450_3A"/>
</dbReference>
<dbReference type="GO" id="GO:0008395">
    <property type="term" value="F:steroid hydroxylase activity"/>
    <property type="evidence" value="ECO:0007669"/>
    <property type="project" value="TreeGrafter"/>
</dbReference>
<evidence type="ECO:0000256" key="3">
    <source>
        <dbReference type="ARBA" id="ARBA00022723"/>
    </source>
</evidence>
<proteinExistence type="inferred from homology"/>
<evidence type="ECO:0000256" key="7">
    <source>
        <dbReference type="SAM" id="Phobius"/>
    </source>
</evidence>
<dbReference type="EMBL" id="OC877596">
    <property type="protein sequence ID" value="CAD7640113.1"/>
    <property type="molecule type" value="Genomic_DNA"/>
</dbReference>
<dbReference type="EMBL" id="CAJPIZ010023021">
    <property type="protein sequence ID" value="CAG2118102.1"/>
    <property type="molecule type" value="Genomic_DNA"/>
</dbReference>
<dbReference type="Proteomes" id="UP000759131">
    <property type="component" value="Unassembled WGS sequence"/>
</dbReference>
<evidence type="ECO:0000256" key="1">
    <source>
        <dbReference type="ARBA" id="ARBA00010617"/>
    </source>
</evidence>
<evidence type="ECO:0000313" key="9">
    <source>
        <dbReference type="Proteomes" id="UP000759131"/>
    </source>
</evidence>
<name>A0A7R9LGS9_9ACAR</name>
<keyword evidence="7" id="KW-0812">Transmembrane</keyword>
<feature type="non-terminal residue" evidence="8">
    <location>
        <position position="1"/>
    </location>
</feature>
<dbReference type="GO" id="GO:0016705">
    <property type="term" value="F:oxidoreductase activity, acting on paired donors, with incorporation or reduction of molecular oxygen"/>
    <property type="evidence" value="ECO:0007669"/>
    <property type="project" value="InterPro"/>
</dbReference>
<evidence type="ECO:0000256" key="5">
    <source>
        <dbReference type="ARBA" id="ARBA00023004"/>
    </source>
</evidence>
<protein>
    <recommendedName>
        <fullName evidence="10">Cytochrome P450</fullName>
    </recommendedName>
</protein>
<reference evidence="8" key="1">
    <citation type="submission" date="2020-11" db="EMBL/GenBank/DDBJ databases">
        <authorList>
            <person name="Tran Van P."/>
        </authorList>
    </citation>
    <scope>NUCLEOTIDE SEQUENCE</scope>
</reference>
<evidence type="ECO:0008006" key="10">
    <source>
        <dbReference type="Google" id="ProtNLM"/>
    </source>
</evidence>
<keyword evidence="3" id="KW-0479">Metal-binding</keyword>
<comment type="similarity">
    <text evidence="1">Belongs to the cytochrome P450 family.</text>
</comment>
<dbReference type="InterPro" id="IPR001128">
    <property type="entry name" value="Cyt_P450"/>
</dbReference>
<dbReference type="AlphaFoldDB" id="A0A7R9LGS9"/>
<dbReference type="PANTHER" id="PTHR24302:SF15">
    <property type="entry name" value="FATTY-ACID PEROXYGENASE"/>
    <property type="match status" value="1"/>
</dbReference>
<evidence type="ECO:0000256" key="4">
    <source>
        <dbReference type="ARBA" id="ARBA00023002"/>
    </source>
</evidence>
<dbReference type="PRINTS" id="PR00463">
    <property type="entry name" value="EP450I"/>
</dbReference>
<keyword evidence="2" id="KW-0349">Heme</keyword>
<gene>
    <name evidence="8" type="ORF">OSB1V03_LOCUS18054</name>
</gene>
<sequence>MIINMFLMPLIVGFIVLIVWYVYRKLTFWSRLGLPNDLSSRSAQPFHLSDFQSHRKYGKTVGFYEGLKPCLSTIDPELIRAVLVTDFHKFANRRNATTHKDLLNSSLFFAKYPNWKRIRAILSPSFTTGKLKSFKPSFGQSLDVLIAKLKSEIKSNNTIDLRPIYDSFAFEVISKSAFGLNTDIINNAKHPVFEAAKSFFQTGFTVKTFLFPLSGHSFLFINNAKHPVFEAAKSFFQTGFTVKTFLLFLFPQLAHYLDIHFFNEESQQIIANFIKQVINERIANNFEVKDLLQLSINASVFSPKVTSNSFKKLSEEELLAQSINFMAAGYDTTATQISFITQFLALNPNFQTKLVNEINSHFGDQSDVDYESVMKMPYLDAFFKEIMRFNCSVNRIDRIAENDCVLNGISIPKGTSIIIPVWALHLDADHYDEPNVFKPERFLPQN</sequence>
<evidence type="ECO:0000256" key="6">
    <source>
        <dbReference type="ARBA" id="ARBA00023033"/>
    </source>
</evidence>
<dbReference type="GO" id="GO:0020037">
    <property type="term" value="F:heme binding"/>
    <property type="evidence" value="ECO:0007669"/>
    <property type="project" value="InterPro"/>
</dbReference>
<accession>A0A7R9LGS9</accession>
<dbReference type="PANTHER" id="PTHR24302">
    <property type="entry name" value="CYTOCHROME P450 FAMILY 3"/>
    <property type="match status" value="1"/>
</dbReference>
<feature type="transmembrane region" description="Helical" evidence="7">
    <location>
        <begin position="6"/>
        <end position="23"/>
    </location>
</feature>
<keyword evidence="9" id="KW-1185">Reference proteome</keyword>
<dbReference type="SUPFAM" id="SSF48264">
    <property type="entry name" value="Cytochrome P450"/>
    <property type="match status" value="1"/>
</dbReference>
<keyword evidence="4" id="KW-0560">Oxidoreductase</keyword>
<dbReference type="GO" id="GO:0005506">
    <property type="term" value="F:iron ion binding"/>
    <property type="evidence" value="ECO:0007669"/>
    <property type="project" value="InterPro"/>
</dbReference>
<evidence type="ECO:0000256" key="2">
    <source>
        <dbReference type="ARBA" id="ARBA00022617"/>
    </source>
</evidence>
<dbReference type="InterPro" id="IPR036396">
    <property type="entry name" value="Cyt_P450_sf"/>
</dbReference>
<dbReference type="Gene3D" id="1.10.630.10">
    <property type="entry name" value="Cytochrome P450"/>
    <property type="match status" value="2"/>
</dbReference>
<keyword evidence="7" id="KW-1133">Transmembrane helix</keyword>
<keyword evidence="7" id="KW-0472">Membrane</keyword>
<organism evidence="8">
    <name type="scientific">Medioppia subpectinata</name>
    <dbReference type="NCBI Taxonomy" id="1979941"/>
    <lineage>
        <taxon>Eukaryota</taxon>
        <taxon>Metazoa</taxon>
        <taxon>Ecdysozoa</taxon>
        <taxon>Arthropoda</taxon>
        <taxon>Chelicerata</taxon>
        <taxon>Arachnida</taxon>
        <taxon>Acari</taxon>
        <taxon>Acariformes</taxon>
        <taxon>Sarcoptiformes</taxon>
        <taxon>Oribatida</taxon>
        <taxon>Brachypylina</taxon>
        <taxon>Oppioidea</taxon>
        <taxon>Oppiidae</taxon>
        <taxon>Medioppia</taxon>
    </lineage>
</organism>
<keyword evidence="6" id="KW-0503">Monooxygenase</keyword>